<dbReference type="AlphaFoldDB" id="A0A1G9DPP8"/>
<dbReference type="PROSITE" id="PS50405">
    <property type="entry name" value="GST_CTER"/>
    <property type="match status" value="1"/>
</dbReference>
<dbReference type="Proteomes" id="UP000199305">
    <property type="component" value="Unassembled WGS sequence"/>
</dbReference>
<accession>A0A1G9DPP8</accession>
<dbReference type="RefSeq" id="WP_175453133.1">
    <property type="nucleotide sequence ID" value="NZ_FNFH01000006.1"/>
</dbReference>
<dbReference type="InterPro" id="IPR050213">
    <property type="entry name" value="GST_superfamily"/>
</dbReference>
<dbReference type="EMBL" id="FNFH01000006">
    <property type="protein sequence ID" value="SDK65785.1"/>
    <property type="molecule type" value="Genomic_DNA"/>
</dbReference>
<dbReference type="InterPro" id="IPR036282">
    <property type="entry name" value="Glutathione-S-Trfase_C_sf"/>
</dbReference>
<organism evidence="2 3">
    <name type="scientific">Microbulbifer yueqingensis</name>
    <dbReference type="NCBI Taxonomy" id="658219"/>
    <lineage>
        <taxon>Bacteria</taxon>
        <taxon>Pseudomonadati</taxon>
        <taxon>Pseudomonadota</taxon>
        <taxon>Gammaproteobacteria</taxon>
        <taxon>Cellvibrionales</taxon>
        <taxon>Microbulbiferaceae</taxon>
        <taxon>Microbulbifer</taxon>
    </lineage>
</organism>
<dbReference type="SUPFAM" id="SSF52833">
    <property type="entry name" value="Thioredoxin-like"/>
    <property type="match status" value="1"/>
</dbReference>
<dbReference type="Pfam" id="PF22119">
    <property type="entry name" value="GST_C_8"/>
    <property type="match status" value="1"/>
</dbReference>
<proteinExistence type="predicted"/>
<keyword evidence="2" id="KW-0808">Transferase</keyword>
<dbReference type="Gene3D" id="3.40.30.10">
    <property type="entry name" value="Glutaredoxin"/>
    <property type="match status" value="1"/>
</dbReference>
<dbReference type="InterPro" id="IPR036249">
    <property type="entry name" value="Thioredoxin-like_sf"/>
</dbReference>
<dbReference type="InterPro" id="IPR054761">
    <property type="entry name" value="GST_C_proteobact"/>
</dbReference>
<feature type="domain" description="GST C-terminal" evidence="1">
    <location>
        <begin position="84"/>
        <end position="215"/>
    </location>
</feature>
<dbReference type="Gene3D" id="1.20.1050.10">
    <property type="match status" value="1"/>
</dbReference>
<dbReference type="PANTHER" id="PTHR11571">
    <property type="entry name" value="GLUTATHIONE S-TRANSFERASE"/>
    <property type="match status" value="1"/>
</dbReference>
<dbReference type="GO" id="GO:0004364">
    <property type="term" value="F:glutathione transferase activity"/>
    <property type="evidence" value="ECO:0007669"/>
    <property type="project" value="TreeGrafter"/>
</dbReference>
<protein>
    <submittedName>
        <fullName evidence="2">Glutathione S-transferase</fullName>
    </submittedName>
</protein>
<sequence length="229" mass="26407">MADYKLYYWDLPFRGNFIQLLLEDVSASYERHGAGEIYPDKSLQIRNPGMAPPYLYECKSKTYFAQMPACLMHLGREYDYLPKRAEGHTLALKTILDCNDVLMEITNCNGMQMWEKKSWDEFRYNRLADWMRLYENTGLEHGFKTEGGFLLGSTISVADIATAALFGTMIWSFPQLGVDLQDNAPNVAQLCQRIETRPNIRRFLQEQREENGKGYCGGQIEESLRKVIG</sequence>
<reference evidence="3" key="1">
    <citation type="submission" date="2016-10" db="EMBL/GenBank/DDBJ databases">
        <authorList>
            <person name="Varghese N."/>
            <person name="Submissions S."/>
        </authorList>
    </citation>
    <scope>NUCLEOTIDE SEQUENCE [LARGE SCALE GENOMIC DNA]</scope>
    <source>
        <strain evidence="3">CGMCC 1.10658</strain>
    </source>
</reference>
<gene>
    <name evidence="2" type="ORF">SAMN05216212_2902</name>
</gene>
<dbReference type="GO" id="GO:0006749">
    <property type="term" value="P:glutathione metabolic process"/>
    <property type="evidence" value="ECO:0007669"/>
    <property type="project" value="TreeGrafter"/>
</dbReference>
<dbReference type="SUPFAM" id="SSF47616">
    <property type="entry name" value="GST C-terminal domain-like"/>
    <property type="match status" value="1"/>
</dbReference>
<evidence type="ECO:0000313" key="3">
    <source>
        <dbReference type="Proteomes" id="UP000199305"/>
    </source>
</evidence>
<dbReference type="PANTHER" id="PTHR11571:SF263">
    <property type="entry name" value="GLUTATHIONE S-TRANSFERASE"/>
    <property type="match status" value="1"/>
</dbReference>
<dbReference type="STRING" id="658219.SAMN05216212_2902"/>
<keyword evidence="3" id="KW-1185">Reference proteome</keyword>
<evidence type="ECO:0000259" key="1">
    <source>
        <dbReference type="PROSITE" id="PS50405"/>
    </source>
</evidence>
<dbReference type="InterPro" id="IPR010987">
    <property type="entry name" value="Glutathione-S-Trfase_C-like"/>
</dbReference>
<name>A0A1G9DPP8_9GAMM</name>
<evidence type="ECO:0000313" key="2">
    <source>
        <dbReference type="EMBL" id="SDK65785.1"/>
    </source>
</evidence>